<organism evidence="2 3">
    <name type="scientific">Penicillium bovifimosum</name>
    <dbReference type="NCBI Taxonomy" id="126998"/>
    <lineage>
        <taxon>Eukaryota</taxon>
        <taxon>Fungi</taxon>
        <taxon>Dikarya</taxon>
        <taxon>Ascomycota</taxon>
        <taxon>Pezizomycotina</taxon>
        <taxon>Eurotiomycetes</taxon>
        <taxon>Eurotiomycetidae</taxon>
        <taxon>Eurotiales</taxon>
        <taxon>Aspergillaceae</taxon>
        <taxon>Penicillium</taxon>
    </lineage>
</organism>
<dbReference type="AlphaFoldDB" id="A0A9W9GMS6"/>
<accession>A0A9W9GMS6</accession>
<protein>
    <submittedName>
        <fullName evidence="2">Uncharacterized protein</fullName>
    </submittedName>
</protein>
<feature type="region of interest" description="Disordered" evidence="1">
    <location>
        <begin position="70"/>
        <end position="108"/>
    </location>
</feature>
<evidence type="ECO:0000313" key="2">
    <source>
        <dbReference type="EMBL" id="KAJ5124521.1"/>
    </source>
</evidence>
<feature type="compositionally biased region" description="Low complexity" evidence="1">
    <location>
        <begin position="70"/>
        <end position="88"/>
    </location>
</feature>
<dbReference type="OrthoDB" id="4227028at2759"/>
<evidence type="ECO:0000256" key="1">
    <source>
        <dbReference type="SAM" id="MobiDB-lite"/>
    </source>
</evidence>
<name>A0A9W9GMS6_9EURO</name>
<comment type="caution">
    <text evidence="2">The sequence shown here is derived from an EMBL/GenBank/DDBJ whole genome shotgun (WGS) entry which is preliminary data.</text>
</comment>
<gene>
    <name evidence="2" type="ORF">N7515_008346</name>
</gene>
<keyword evidence="3" id="KW-1185">Reference proteome</keyword>
<dbReference type="InterPro" id="IPR011431">
    <property type="entry name" value="Trafficking_Pga2"/>
</dbReference>
<dbReference type="EMBL" id="JAPQKL010000006">
    <property type="protein sequence ID" value="KAJ5124521.1"/>
    <property type="molecule type" value="Genomic_DNA"/>
</dbReference>
<dbReference type="RefSeq" id="XP_056518920.1">
    <property type="nucleotide sequence ID" value="XM_056669090.1"/>
</dbReference>
<reference evidence="2" key="1">
    <citation type="submission" date="2022-11" db="EMBL/GenBank/DDBJ databases">
        <authorList>
            <person name="Petersen C."/>
        </authorList>
    </citation>
    <scope>NUCLEOTIDE SEQUENCE</scope>
    <source>
        <strain evidence="2">IBT 22155</strain>
    </source>
</reference>
<feature type="compositionally biased region" description="Basic and acidic residues" evidence="1">
    <location>
        <begin position="92"/>
        <end position="108"/>
    </location>
</feature>
<dbReference type="Pfam" id="PF07543">
    <property type="entry name" value="PGA2"/>
    <property type="match status" value="1"/>
</dbReference>
<reference evidence="2" key="2">
    <citation type="journal article" date="2023" name="IMA Fungus">
        <title>Comparative genomic study of the Penicillium genus elucidates a diverse pangenome and 15 lateral gene transfer events.</title>
        <authorList>
            <person name="Petersen C."/>
            <person name="Sorensen T."/>
            <person name="Nielsen M.R."/>
            <person name="Sondergaard T.E."/>
            <person name="Sorensen J.L."/>
            <person name="Fitzpatrick D.A."/>
            <person name="Frisvad J.C."/>
            <person name="Nielsen K.L."/>
        </authorList>
    </citation>
    <scope>NUCLEOTIDE SEQUENCE</scope>
    <source>
        <strain evidence="2">IBT 22155</strain>
    </source>
</reference>
<sequence length="232" mass="25656">MSKSIPGGVSAHAQVRSQDLSEAASAAAEDFFVQIYEFFELIITRFFKNGYASIAQMSGKRWTKVIGSVAAGSSTSSSGPISRNSSNGCMIIDRDRRKEKEKRDKERAQFGKVKMTANSLRPGADDNGKVLGEVENTDDELEDEEDIMAAKGPPNDRETRKTTESRAAVDVDCAPHPRKRCNCGMAVELASLRIHQRGRSCAIKGARVNFRRSLQPPSARFWIFMYRGATWG</sequence>
<proteinExistence type="predicted"/>
<evidence type="ECO:0000313" key="3">
    <source>
        <dbReference type="Proteomes" id="UP001149079"/>
    </source>
</evidence>
<dbReference type="Proteomes" id="UP001149079">
    <property type="component" value="Unassembled WGS sequence"/>
</dbReference>
<dbReference type="GeneID" id="81408260"/>